<dbReference type="Proteomes" id="UP000075901">
    <property type="component" value="Unassembled WGS sequence"/>
</dbReference>
<dbReference type="Pfam" id="PF02958">
    <property type="entry name" value="EcKL"/>
    <property type="match status" value="1"/>
</dbReference>
<dbReference type="EnsemblMetazoa" id="AMAM015043-RA">
    <property type="protein sequence ID" value="AMAM015043-PA"/>
    <property type="gene ID" value="AMAM015043"/>
</dbReference>
<reference evidence="1" key="2">
    <citation type="submission" date="2020-05" db="UniProtKB">
        <authorList>
            <consortium name="EnsemblMetazoa"/>
        </authorList>
    </citation>
    <scope>IDENTIFICATION</scope>
    <source>
        <strain evidence="1">maculatus3</strain>
    </source>
</reference>
<name>A0A182SWU6_9DIPT</name>
<protein>
    <submittedName>
        <fullName evidence="1">Uncharacterized protein</fullName>
    </submittedName>
</protein>
<dbReference type="AlphaFoldDB" id="A0A182SWU6"/>
<dbReference type="VEuPathDB" id="VectorBase:AMAM015043"/>
<evidence type="ECO:0000313" key="1">
    <source>
        <dbReference type="EnsemblMetazoa" id="AMAM015043-PA"/>
    </source>
</evidence>
<proteinExistence type="predicted"/>
<dbReference type="PANTHER" id="PTHR11012:SF55">
    <property type="entry name" value="BHLH DOMAIN-CONTAINING PROTEIN"/>
    <property type="match status" value="1"/>
</dbReference>
<reference evidence="2" key="1">
    <citation type="submission" date="2013-09" db="EMBL/GenBank/DDBJ databases">
        <title>The Genome Sequence of Anopheles maculatus species B.</title>
        <authorList>
            <consortium name="The Broad Institute Genomics Platform"/>
            <person name="Neafsey D.E."/>
            <person name="Besansky N."/>
            <person name="Howell P."/>
            <person name="Walton C."/>
            <person name="Young S.K."/>
            <person name="Zeng Q."/>
            <person name="Gargeya S."/>
            <person name="Fitzgerald M."/>
            <person name="Haas B."/>
            <person name="Abouelleil A."/>
            <person name="Allen A.W."/>
            <person name="Alvarado L."/>
            <person name="Arachchi H.M."/>
            <person name="Berlin A.M."/>
            <person name="Chapman S.B."/>
            <person name="Gainer-Dewar J."/>
            <person name="Goldberg J."/>
            <person name="Griggs A."/>
            <person name="Gujja S."/>
            <person name="Hansen M."/>
            <person name="Howarth C."/>
            <person name="Imamovic A."/>
            <person name="Ireland A."/>
            <person name="Larimer J."/>
            <person name="McCowan C."/>
            <person name="Murphy C."/>
            <person name="Pearson M."/>
            <person name="Poon T.W."/>
            <person name="Priest M."/>
            <person name="Roberts A."/>
            <person name="Saif S."/>
            <person name="Shea T."/>
            <person name="Sisk P."/>
            <person name="Sykes S."/>
            <person name="Wortman J."/>
            <person name="Nusbaum C."/>
            <person name="Birren B."/>
        </authorList>
    </citation>
    <scope>NUCLEOTIDE SEQUENCE [LARGE SCALE GENOMIC DNA]</scope>
    <source>
        <strain evidence="2">maculatus3</strain>
    </source>
</reference>
<keyword evidence="2" id="KW-1185">Reference proteome</keyword>
<evidence type="ECO:0000313" key="2">
    <source>
        <dbReference type="Proteomes" id="UP000075901"/>
    </source>
</evidence>
<dbReference type="PANTHER" id="PTHR11012">
    <property type="entry name" value="PROTEIN KINASE-LIKE DOMAIN-CONTAINING"/>
    <property type="match status" value="1"/>
</dbReference>
<dbReference type="InterPro" id="IPR004119">
    <property type="entry name" value="EcKL"/>
</dbReference>
<organism evidence="1 2">
    <name type="scientific">Anopheles maculatus</name>
    <dbReference type="NCBI Taxonomy" id="74869"/>
    <lineage>
        <taxon>Eukaryota</taxon>
        <taxon>Metazoa</taxon>
        <taxon>Ecdysozoa</taxon>
        <taxon>Arthropoda</taxon>
        <taxon>Hexapoda</taxon>
        <taxon>Insecta</taxon>
        <taxon>Pterygota</taxon>
        <taxon>Neoptera</taxon>
        <taxon>Endopterygota</taxon>
        <taxon>Diptera</taxon>
        <taxon>Nematocera</taxon>
        <taxon>Culicoidea</taxon>
        <taxon>Culicidae</taxon>
        <taxon>Anophelinae</taxon>
        <taxon>Anopheles</taxon>
        <taxon>Anopheles maculatus group</taxon>
    </lineage>
</organism>
<accession>A0A182SWU6</accession>
<sequence length="169" mass="19334">MRPSSEEFLEIFQIDTTFVKEAAVYLKIVPTLLALQREQGYDGEDELIDVFCRCYNARVSLDPSVEKVDQDGVMLFENLKLAGYVTADRRQGFNRELARYVLQVSIANKKLDMGGLKLALFHAIPIALRYLKPEVFEAGIHKYLVKIDIDAGLSPETLRQMMDVFRQDI</sequence>